<proteinExistence type="predicted"/>
<dbReference type="Pfam" id="PF23622">
    <property type="entry name" value="LRR_At1g61320_AtMIF1"/>
    <property type="match status" value="1"/>
</dbReference>
<dbReference type="InterPro" id="IPR036047">
    <property type="entry name" value="F-box-like_dom_sf"/>
</dbReference>
<dbReference type="SMART" id="SM00579">
    <property type="entry name" value="FBD"/>
    <property type="match status" value="1"/>
</dbReference>
<dbReference type="PANTHER" id="PTHR34145:SF68">
    <property type="entry name" value="FBD DOMAIN-CONTAINING PROTEIN"/>
    <property type="match status" value="1"/>
</dbReference>
<evidence type="ECO:0000259" key="1">
    <source>
        <dbReference type="PROSITE" id="PS50181"/>
    </source>
</evidence>
<dbReference type="GeneID" id="110787816"/>
<dbReference type="InterPro" id="IPR053772">
    <property type="entry name" value="At1g61320/At1g61330-like"/>
</dbReference>
<dbReference type="Gene3D" id="1.20.1280.50">
    <property type="match status" value="1"/>
</dbReference>
<protein>
    <submittedName>
        <fullName evidence="3">F-box/FBD/LRR-repeat protein At1g22000</fullName>
    </submittedName>
</protein>
<sequence length="443" mass="50566">MMTKPWPALQSCDNKVKRKEGVTSGLCALPNEILFSILSSFTMKEVARLSIVSHRWKYIWENFPRLHFEDSRAMERIFESPKVISHERSNFVTWVSHVVDQHFGAYSIDELRIKFCLTRTFQSHVDKWAFFASEKQVKTLDLNFTSKFNLVNTESAHCSFPLKVASIKSSLISLCLRSVDVTDEFIGCLICSCIFLENLCIGNSKYLTNLRVSSSLQQLKHLEVSHCLHLKIIDISTPNLVSFTYRGQAIELRIRDASWLSKVAVGSRDYNASISYAFDSLLQYSSQLEYLSLMMNLKCESNIQIINPPALTNVKHIELCFIACCNKSLLGWTSLIVAAPVLQKLTLKLLGFNIKRARPIVKHNACPLKCLKTLELVGFMGRPIDLEFAAFVLENAIALEEVIIDFTPMFSTKPYHKGVQELLLSKDKCWQNTFFVLFYSIIN</sequence>
<dbReference type="SUPFAM" id="SSF81383">
    <property type="entry name" value="F-box domain"/>
    <property type="match status" value="1"/>
</dbReference>
<dbReference type="InterPro" id="IPR055357">
    <property type="entry name" value="LRR_At1g61320_AtMIF1"/>
</dbReference>
<evidence type="ECO:0000313" key="2">
    <source>
        <dbReference type="Proteomes" id="UP000813463"/>
    </source>
</evidence>
<dbReference type="Proteomes" id="UP000813463">
    <property type="component" value="Chromosome 4"/>
</dbReference>
<dbReference type="RefSeq" id="XP_056697508.1">
    <property type="nucleotide sequence ID" value="XM_056841530.1"/>
</dbReference>
<dbReference type="Pfam" id="PF00646">
    <property type="entry name" value="F-box"/>
    <property type="match status" value="1"/>
</dbReference>
<dbReference type="InterPro" id="IPR032675">
    <property type="entry name" value="LRR_dom_sf"/>
</dbReference>
<dbReference type="SUPFAM" id="SSF52058">
    <property type="entry name" value="L domain-like"/>
    <property type="match status" value="1"/>
</dbReference>
<organism evidence="2 3">
    <name type="scientific">Spinacia oleracea</name>
    <name type="common">Spinach</name>
    <dbReference type="NCBI Taxonomy" id="3562"/>
    <lineage>
        <taxon>Eukaryota</taxon>
        <taxon>Viridiplantae</taxon>
        <taxon>Streptophyta</taxon>
        <taxon>Embryophyta</taxon>
        <taxon>Tracheophyta</taxon>
        <taxon>Spermatophyta</taxon>
        <taxon>Magnoliopsida</taxon>
        <taxon>eudicotyledons</taxon>
        <taxon>Gunneridae</taxon>
        <taxon>Pentapetalae</taxon>
        <taxon>Caryophyllales</taxon>
        <taxon>Chenopodiaceae</taxon>
        <taxon>Chenopodioideae</taxon>
        <taxon>Anserineae</taxon>
        <taxon>Spinacia</taxon>
    </lineage>
</organism>
<name>A0ABM3RPG4_SPIOL</name>
<accession>A0ABM3RPG4</accession>
<dbReference type="PROSITE" id="PS50181">
    <property type="entry name" value="FBOX"/>
    <property type="match status" value="1"/>
</dbReference>
<evidence type="ECO:0000313" key="3">
    <source>
        <dbReference type="RefSeq" id="XP_056697508.1"/>
    </source>
</evidence>
<gene>
    <name evidence="3" type="primary">LOC110787816</name>
</gene>
<dbReference type="InterPro" id="IPR006566">
    <property type="entry name" value="FBD"/>
</dbReference>
<keyword evidence="2" id="KW-1185">Reference proteome</keyword>
<reference evidence="2" key="1">
    <citation type="journal article" date="2021" name="Nat. Commun.">
        <title>Genomic analyses provide insights into spinach domestication and the genetic basis of agronomic traits.</title>
        <authorList>
            <person name="Cai X."/>
            <person name="Sun X."/>
            <person name="Xu C."/>
            <person name="Sun H."/>
            <person name="Wang X."/>
            <person name="Ge C."/>
            <person name="Zhang Z."/>
            <person name="Wang Q."/>
            <person name="Fei Z."/>
            <person name="Jiao C."/>
            <person name="Wang Q."/>
        </authorList>
    </citation>
    <scope>NUCLEOTIDE SEQUENCE [LARGE SCALE GENOMIC DNA]</scope>
    <source>
        <strain evidence="2">cv. Varoflay</strain>
    </source>
</reference>
<dbReference type="InterPro" id="IPR001810">
    <property type="entry name" value="F-box_dom"/>
</dbReference>
<reference evidence="3" key="2">
    <citation type="submission" date="2025-08" db="UniProtKB">
        <authorList>
            <consortium name="RefSeq"/>
        </authorList>
    </citation>
    <scope>IDENTIFICATION</scope>
    <source>
        <tissue evidence="3">Leaf</tissue>
    </source>
</reference>
<feature type="domain" description="F-box" evidence="1">
    <location>
        <begin position="23"/>
        <end position="71"/>
    </location>
</feature>
<dbReference type="PANTHER" id="PTHR34145">
    <property type="entry name" value="OS02G0105600 PROTEIN"/>
    <property type="match status" value="1"/>
</dbReference>
<dbReference type="SMART" id="SM00256">
    <property type="entry name" value="FBOX"/>
    <property type="match status" value="1"/>
</dbReference>
<dbReference type="Gene3D" id="3.80.10.10">
    <property type="entry name" value="Ribonuclease Inhibitor"/>
    <property type="match status" value="1"/>
</dbReference>